<sequence>MPKEPPASKAAFAPLPITARGFGIHINGTLKGSPRLVYANGSHVIIRDLNDPGSSRVFAEHKCAVNVAVFSPNGEWVASGDSEGSVMIWGAKNMIIKNTVRCCRSILDISWSDDGKRVIAVGDGGGGFFGKVFMWDSQNAIGEISNNSKKLLSCAFKPGRPYRVVTVSEEKQVNFYEGPPFKFKQSDRTHTNYPNCVRYSNNGEYFASCGSDKKIVLFDGESGDKIKEFSPSHTGSIYSLSWSPDDSKILTCGGDKTVKMWNVESGSVEKTFTFGKEMSSMQVSCLWLGEYLISVSLSGDINFLDVDNPSTPKKIWSGHQSSIDSIDVSPDGSAVYSGDRDGRICRFECKTSEVEPLKGTGHAGSPIVKLAVSCDGSKLYSVGFDNKLFVSDTTTLAISDSYESFDGQPTCLAASHKDPDLCVVGTSRGLLYVCSGGHESSKLALGFEPTSIGFSPDDDEICVGGKDKLAHIYAFSGTTIGSPGATLDKHTDLVSSIFYSADGKFLTTTDNGRHVFVWNRTDLSTPTNPTGWLFHQARVTQCAWTKDSELLLTCSSDEQVIIWPRAKEGKSSKRKKTDPAHLGGVIDMKILGDSSFATVGVDRFIRIWDIAV</sequence>
<evidence type="ECO:0000256" key="4">
    <source>
        <dbReference type="PROSITE-ProRule" id="PRU00221"/>
    </source>
</evidence>
<feature type="repeat" description="WD" evidence="4">
    <location>
        <begin position="535"/>
        <end position="563"/>
    </location>
</feature>
<feature type="repeat" description="WD" evidence="4">
    <location>
        <begin position="230"/>
        <end position="271"/>
    </location>
</feature>
<feature type="repeat" description="WD" evidence="4">
    <location>
        <begin position="316"/>
        <end position="344"/>
    </location>
</feature>
<dbReference type="PROSITE" id="PS00678">
    <property type="entry name" value="WD_REPEATS_1"/>
    <property type="match status" value="1"/>
</dbReference>
<evidence type="ECO:0000256" key="3">
    <source>
        <dbReference type="ARBA" id="ARBA00038366"/>
    </source>
</evidence>
<reference evidence="5" key="1">
    <citation type="submission" date="2017-11" db="EMBL/GenBank/DDBJ databases">
        <title>The sensing device of the deep-sea amphipod.</title>
        <authorList>
            <person name="Kobayashi H."/>
            <person name="Nagahama T."/>
            <person name="Arai W."/>
            <person name="Sasagawa Y."/>
            <person name="Umeda M."/>
            <person name="Hayashi T."/>
            <person name="Nikaido I."/>
            <person name="Watanabe H."/>
            <person name="Oguri K."/>
            <person name="Kitazato H."/>
            <person name="Fujioka K."/>
            <person name="Kido Y."/>
            <person name="Takami H."/>
        </authorList>
    </citation>
    <scope>NUCLEOTIDE SEQUENCE</scope>
    <source>
        <tissue evidence="5">Whole body</tissue>
    </source>
</reference>
<keyword evidence="2" id="KW-0677">Repeat</keyword>
<evidence type="ECO:0000256" key="1">
    <source>
        <dbReference type="ARBA" id="ARBA00022574"/>
    </source>
</evidence>
<dbReference type="Gene3D" id="2.130.10.10">
    <property type="entry name" value="YVTN repeat-like/Quinoprotein amine dehydrogenase"/>
    <property type="match status" value="2"/>
</dbReference>
<dbReference type="InterPro" id="IPR036322">
    <property type="entry name" value="WD40_repeat_dom_sf"/>
</dbReference>
<accession>A0A6A7FYM9</accession>
<comment type="similarity">
    <text evidence="3">Belongs to the WD repeat AIP1 family.</text>
</comment>
<dbReference type="InterPro" id="IPR001680">
    <property type="entry name" value="WD40_rpt"/>
</dbReference>
<dbReference type="PROSITE" id="PS50082">
    <property type="entry name" value="WD_REPEATS_2"/>
    <property type="match status" value="5"/>
</dbReference>
<dbReference type="PANTHER" id="PTHR19856:SF0">
    <property type="entry name" value="WD REPEAT-CONTAINING PROTEIN 1"/>
    <property type="match status" value="1"/>
</dbReference>
<dbReference type="GO" id="GO:0030864">
    <property type="term" value="C:cortical actin cytoskeleton"/>
    <property type="evidence" value="ECO:0007669"/>
    <property type="project" value="TreeGrafter"/>
</dbReference>
<dbReference type="CDD" id="cd00200">
    <property type="entry name" value="WD40"/>
    <property type="match status" value="1"/>
</dbReference>
<dbReference type="GO" id="GO:0051015">
    <property type="term" value="F:actin filament binding"/>
    <property type="evidence" value="ECO:0007669"/>
    <property type="project" value="TreeGrafter"/>
</dbReference>
<dbReference type="SMART" id="SM00320">
    <property type="entry name" value="WD40"/>
    <property type="match status" value="12"/>
</dbReference>
<feature type="repeat" description="WD" evidence="4">
    <location>
        <begin position="58"/>
        <end position="89"/>
    </location>
</feature>
<dbReference type="SUPFAM" id="SSF50978">
    <property type="entry name" value="WD40 repeat-like"/>
    <property type="match status" value="2"/>
</dbReference>
<dbReference type="InterPro" id="IPR015943">
    <property type="entry name" value="WD40/YVTN_repeat-like_dom_sf"/>
</dbReference>
<dbReference type="InterPro" id="IPR019775">
    <property type="entry name" value="WD40_repeat_CS"/>
</dbReference>
<dbReference type="GO" id="GO:0030042">
    <property type="term" value="P:actin filament depolymerization"/>
    <property type="evidence" value="ECO:0007669"/>
    <property type="project" value="TreeGrafter"/>
</dbReference>
<dbReference type="PROSITE" id="PS50294">
    <property type="entry name" value="WD_REPEATS_REGION"/>
    <property type="match status" value="2"/>
</dbReference>
<keyword evidence="1 4" id="KW-0853">WD repeat</keyword>
<protein>
    <submittedName>
        <fullName evidence="5">Actin-interacting protein 1</fullName>
    </submittedName>
</protein>
<feature type="repeat" description="WD" evidence="4">
    <location>
        <begin position="487"/>
        <end position="519"/>
    </location>
</feature>
<name>A0A6A7FYM9_9CRUS</name>
<dbReference type="PANTHER" id="PTHR19856">
    <property type="entry name" value="WD-REPEATCONTAINING PROTEIN WDR1"/>
    <property type="match status" value="1"/>
</dbReference>
<dbReference type="AlphaFoldDB" id="A0A6A7FYM9"/>
<evidence type="ECO:0000256" key="2">
    <source>
        <dbReference type="ARBA" id="ARBA00022737"/>
    </source>
</evidence>
<organism evidence="5">
    <name type="scientific">Hirondellea gigas</name>
    <dbReference type="NCBI Taxonomy" id="1518452"/>
    <lineage>
        <taxon>Eukaryota</taxon>
        <taxon>Metazoa</taxon>
        <taxon>Ecdysozoa</taxon>
        <taxon>Arthropoda</taxon>
        <taxon>Crustacea</taxon>
        <taxon>Multicrustacea</taxon>
        <taxon>Malacostraca</taxon>
        <taxon>Eumalacostraca</taxon>
        <taxon>Peracarida</taxon>
        <taxon>Amphipoda</taxon>
        <taxon>Amphilochidea</taxon>
        <taxon>Lysianassida</taxon>
        <taxon>Lysianassidira</taxon>
        <taxon>Lysianassoidea</taxon>
        <taxon>Lysianassidae</taxon>
        <taxon>Hirondellea</taxon>
    </lineage>
</organism>
<evidence type="ECO:0000313" key="5">
    <source>
        <dbReference type="EMBL" id="LAC23530.1"/>
    </source>
</evidence>
<dbReference type="EMBL" id="IACT01004334">
    <property type="protein sequence ID" value="LAC23530.1"/>
    <property type="molecule type" value="mRNA"/>
</dbReference>
<dbReference type="Pfam" id="PF00400">
    <property type="entry name" value="WD40"/>
    <property type="match status" value="7"/>
</dbReference>
<dbReference type="FunFam" id="2.130.10.10:FF:000102">
    <property type="entry name" value="Actin-interacting protein 1"/>
    <property type="match status" value="1"/>
</dbReference>
<proteinExistence type="evidence at transcript level"/>